<name>A0A8S5SJ27_9CAUD</name>
<organism evidence="1">
    <name type="scientific">Siphoviridae sp. ctDhw1</name>
    <dbReference type="NCBI Taxonomy" id="2827813"/>
    <lineage>
        <taxon>Viruses</taxon>
        <taxon>Duplodnaviria</taxon>
        <taxon>Heunggongvirae</taxon>
        <taxon>Uroviricota</taxon>
        <taxon>Caudoviricetes</taxon>
    </lineage>
</organism>
<dbReference type="EMBL" id="BK032602">
    <property type="protein sequence ID" value="DAF50827.1"/>
    <property type="molecule type" value="Genomic_DNA"/>
</dbReference>
<reference evidence="1" key="1">
    <citation type="journal article" date="2021" name="Proc. Natl. Acad. Sci. U.S.A.">
        <title>A Catalog of Tens of Thousands of Viruses from Human Metagenomes Reveals Hidden Associations with Chronic Diseases.</title>
        <authorList>
            <person name="Tisza M.J."/>
            <person name="Buck C.B."/>
        </authorList>
    </citation>
    <scope>NUCLEOTIDE SEQUENCE</scope>
    <source>
        <strain evidence="1">CtDhw1</strain>
    </source>
</reference>
<sequence>MKYKTIGAFKNVQNIPYCKAAVDMKVGMGVVLDRVAKTASLAEDDTAAKGIVYIVTNINDKPELHNSPETYVVNAGEYVRADDLRTVNGLEIEFAAFEIDGGTEDLAAGDVLAFTTSGLVKKVADATDYAVSFKVIAKTAYMDDGILAEIVAQ</sequence>
<protein>
    <submittedName>
        <fullName evidence="1">Uncharacterized protein</fullName>
    </submittedName>
</protein>
<accession>A0A8S5SJ27</accession>
<evidence type="ECO:0000313" key="1">
    <source>
        <dbReference type="EMBL" id="DAF50827.1"/>
    </source>
</evidence>
<proteinExistence type="predicted"/>